<dbReference type="PANTHER" id="PTHR19848:SF8">
    <property type="entry name" value="F-BOX AND WD REPEAT DOMAIN CONTAINING 7"/>
    <property type="match status" value="1"/>
</dbReference>
<evidence type="ECO:0000313" key="5">
    <source>
        <dbReference type="Proteomes" id="UP000053095"/>
    </source>
</evidence>
<dbReference type="Proteomes" id="UP000053095">
    <property type="component" value="Unassembled WGS sequence"/>
</dbReference>
<gene>
    <name evidence="4" type="ORF">TCE0_044r16878</name>
</gene>
<dbReference type="PROSITE" id="PS50082">
    <property type="entry name" value="WD_REPEATS_2"/>
    <property type="match status" value="1"/>
</dbReference>
<organism evidence="4 5">
    <name type="scientific">Talaromyces pinophilus</name>
    <name type="common">Penicillium pinophilum</name>
    <dbReference type="NCBI Taxonomy" id="128442"/>
    <lineage>
        <taxon>Eukaryota</taxon>
        <taxon>Fungi</taxon>
        <taxon>Dikarya</taxon>
        <taxon>Ascomycota</taxon>
        <taxon>Pezizomycotina</taxon>
        <taxon>Eurotiomycetes</taxon>
        <taxon>Eurotiomycetidae</taxon>
        <taxon>Eurotiales</taxon>
        <taxon>Trichocomaceae</taxon>
        <taxon>Talaromyces</taxon>
        <taxon>Talaromyces sect. Talaromyces</taxon>
    </lineage>
</organism>
<dbReference type="SMART" id="SM00320">
    <property type="entry name" value="WD40"/>
    <property type="match status" value="2"/>
</dbReference>
<dbReference type="AlphaFoldDB" id="A0A478EDG7"/>
<dbReference type="Pfam" id="PF00400">
    <property type="entry name" value="WD40"/>
    <property type="match status" value="2"/>
</dbReference>
<dbReference type="Gene3D" id="2.130.10.10">
    <property type="entry name" value="YVTN repeat-like/Quinoprotein amine dehydrogenase"/>
    <property type="match status" value="1"/>
</dbReference>
<dbReference type="EMBL" id="DF933840">
    <property type="protein sequence ID" value="GAM42675.1"/>
    <property type="molecule type" value="Genomic_DNA"/>
</dbReference>
<feature type="repeat" description="WD" evidence="3">
    <location>
        <begin position="19"/>
        <end position="60"/>
    </location>
</feature>
<sequence length="157" mass="17030">MDNTIKLWDPTTSTLQQPLEGHTGSVEAVAFSPDGKLVASGSRDNTVKLWDPATGALQQTLKGHIGSVFAVAFSPDGKFLETNQRRFNIEPLYVRGISLPASGGFHNHVLVRNPWVVRNDANVIWLPVEYRANCSAVSGSMLALGHASGRVSFFNLI</sequence>
<evidence type="ECO:0000256" key="2">
    <source>
        <dbReference type="ARBA" id="ARBA00022737"/>
    </source>
</evidence>
<reference evidence="5" key="1">
    <citation type="journal article" date="2015" name="Genome Announc.">
        <title>Draft genome sequence of Talaromyces cellulolyticus strain Y-94, a source of lignocellulosic biomass-degrading enzymes.</title>
        <authorList>
            <person name="Fujii T."/>
            <person name="Koike H."/>
            <person name="Sawayama S."/>
            <person name="Yano S."/>
            <person name="Inoue H."/>
        </authorList>
    </citation>
    <scope>NUCLEOTIDE SEQUENCE [LARGE SCALE GENOMIC DNA]</scope>
    <source>
        <strain evidence="5">Y-94</strain>
    </source>
</reference>
<dbReference type="PROSITE" id="PS50294">
    <property type="entry name" value="WD_REPEATS_REGION"/>
    <property type="match status" value="1"/>
</dbReference>
<dbReference type="InterPro" id="IPR015943">
    <property type="entry name" value="WD40/YVTN_repeat-like_dom_sf"/>
</dbReference>
<evidence type="ECO:0000256" key="3">
    <source>
        <dbReference type="PROSITE-ProRule" id="PRU00221"/>
    </source>
</evidence>
<evidence type="ECO:0000313" key="4">
    <source>
        <dbReference type="EMBL" id="GAM42675.1"/>
    </source>
</evidence>
<evidence type="ECO:0000256" key="1">
    <source>
        <dbReference type="ARBA" id="ARBA00022574"/>
    </source>
</evidence>
<proteinExistence type="predicted"/>
<name>A0A478EDG7_TALPI</name>
<keyword evidence="2" id="KW-0677">Repeat</keyword>
<keyword evidence="1 3" id="KW-0853">WD repeat</keyword>
<keyword evidence="5" id="KW-1185">Reference proteome</keyword>
<dbReference type="InterPro" id="IPR036322">
    <property type="entry name" value="WD40_repeat_dom_sf"/>
</dbReference>
<accession>A0A478EDG7</accession>
<protein>
    <submittedName>
        <fullName evidence="4">WD repeat-containing protein</fullName>
    </submittedName>
</protein>
<dbReference type="PANTHER" id="PTHR19848">
    <property type="entry name" value="WD40 REPEAT PROTEIN"/>
    <property type="match status" value="1"/>
</dbReference>
<dbReference type="SUPFAM" id="SSF50978">
    <property type="entry name" value="WD40 repeat-like"/>
    <property type="match status" value="1"/>
</dbReference>
<dbReference type="InterPro" id="IPR001680">
    <property type="entry name" value="WD40_rpt"/>
</dbReference>